<dbReference type="Gene3D" id="3.20.20.80">
    <property type="entry name" value="Glycosidases"/>
    <property type="match status" value="1"/>
</dbReference>
<dbReference type="STRING" id="169427.SAMN05192548_101979"/>
<evidence type="ECO:0000313" key="2">
    <source>
        <dbReference type="EMBL" id="SHK34398.1"/>
    </source>
</evidence>
<dbReference type="AlphaFoldDB" id="A0A1M6RPY1"/>
<proteinExistence type="predicted"/>
<accession>A0A1M6RPY1</accession>
<gene>
    <name evidence="2" type="ORF">SAMN05192548_101979</name>
</gene>
<dbReference type="Proteomes" id="UP000184395">
    <property type="component" value="Unassembled WGS sequence"/>
</dbReference>
<sequence>MSRPCAAGAENMVAFIPDGSGNSMRNSPGLQTQAGEPASPRRRTLLAASACAAFVHGCATPASGDTGALAQGVVWQLDEDHVDPRGDWDRLGVTDLLVQWTAVDDTSFLPLGNPQGTALRTARRLPDWTRIAGEPWARNVIVGLAGRFDEKQARAQAAQLVERSKKLAAARPPVRIDGYYFPVEVDPTWQDAASLAPLLDQLPRPLWISVYDNSNIGGAALAAWLDGWLPRDVGVFLQDGCGVYARGPAAARGYADALAARLGKHRVRIIAEAFRPAGGGAFRPARAEELTPQLLAYRGYRTYLFDGPHYVSAQLVRELLDMQEARK</sequence>
<evidence type="ECO:0000256" key="1">
    <source>
        <dbReference type="SAM" id="MobiDB-lite"/>
    </source>
</evidence>
<dbReference type="EMBL" id="FRAB01000019">
    <property type="protein sequence ID" value="SHK34398.1"/>
    <property type="molecule type" value="Genomic_DNA"/>
</dbReference>
<feature type="region of interest" description="Disordered" evidence="1">
    <location>
        <begin position="17"/>
        <end position="39"/>
    </location>
</feature>
<reference evidence="2 3" key="1">
    <citation type="submission" date="2016-11" db="EMBL/GenBank/DDBJ databases">
        <authorList>
            <person name="Jaros S."/>
            <person name="Januszkiewicz K."/>
            <person name="Wedrychowicz H."/>
        </authorList>
    </citation>
    <scope>NUCLEOTIDE SEQUENCE [LARGE SCALE GENOMIC DNA]</scope>
    <source>
        <strain evidence="2 3">LMG 20594</strain>
    </source>
</reference>
<protein>
    <submittedName>
        <fullName evidence="2">Uncharacterized protein</fullName>
    </submittedName>
</protein>
<name>A0A1M6RPY1_9BURK</name>
<evidence type="ECO:0000313" key="3">
    <source>
        <dbReference type="Proteomes" id="UP000184395"/>
    </source>
</evidence>
<feature type="compositionally biased region" description="Polar residues" evidence="1">
    <location>
        <begin position="20"/>
        <end position="34"/>
    </location>
</feature>
<organism evidence="2 3">
    <name type="scientific">Paraburkholderia terricola</name>
    <dbReference type="NCBI Taxonomy" id="169427"/>
    <lineage>
        <taxon>Bacteria</taxon>
        <taxon>Pseudomonadati</taxon>
        <taxon>Pseudomonadota</taxon>
        <taxon>Betaproteobacteria</taxon>
        <taxon>Burkholderiales</taxon>
        <taxon>Burkholderiaceae</taxon>
        <taxon>Paraburkholderia</taxon>
    </lineage>
</organism>